<dbReference type="Pfam" id="PF01850">
    <property type="entry name" value="PIN"/>
    <property type="match status" value="1"/>
</dbReference>
<protein>
    <recommendedName>
        <fullName evidence="1">PIN domain-containing protein</fullName>
    </recommendedName>
</protein>
<dbReference type="Gene3D" id="3.40.50.1010">
    <property type="entry name" value="5'-nuclease"/>
    <property type="match status" value="1"/>
</dbReference>
<dbReference type="InterPro" id="IPR029060">
    <property type="entry name" value="PIN-like_dom_sf"/>
</dbReference>
<proteinExistence type="predicted"/>
<accession>A0A5M8NZV4</accession>
<dbReference type="PANTHER" id="PTHR36173">
    <property type="entry name" value="RIBONUCLEASE VAPC16-RELATED"/>
    <property type="match status" value="1"/>
</dbReference>
<feature type="domain" description="PIN" evidence="1">
    <location>
        <begin position="1"/>
        <end position="125"/>
    </location>
</feature>
<evidence type="ECO:0000313" key="2">
    <source>
        <dbReference type="EMBL" id="KAA6301699.1"/>
    </source>
</evidence>
<sequence length="138" mass="16158">MRYYLDTNVLIFFLLDNDQLSTDVFEIINDYSNSFYVSSIVVKEIIHLHKRGIIKESRFKTANDILSAIKKAGIEIKPLNEYHLIKYAEMIIPVHEHNDPNDHVIIAQAISDQMPIVSSDHQFKHYTHQGLNFIFNKR</sequence>
<reference evidence="2 3" key="1">
    <citation type="submission" date="2019-03" db="EMBL/GenBank/DDBJ databases">
        <title>Single cell metagenomics reveals metabolic interactions within the superorganism composed of flagellate Streblomastix strix and complex community of Bacteroidetes bacteria on its surface.</title>
        <authorList>
            <person name="Treitli S.C."/>
            <person name="Kolisko M."/>
            <person name="Husnik F."/>
            <person name="Keeling P."/>
            <person name="Hampl V."/>
        </authorList>
    </citation>
    <scope>NUCLEOTIDE SEQUENCE [LARGE SCALE GENOMIC DNA]</scope>
    <source>
        <strain evidence="2">St1</strain>
    </source>
</reference>
<dbReference type="PANTHER" id="PTHR36173:SF2">
    <property type="entry name" value="RIBONUCLEASE VAPC16"/>
    <property type="match status" value="1"/>
</dbReference>
<comment type="caution">
    <text evidence="2">The sequence shown here is derived from an EMBL/GenBank/DDBJ whole genome shotgun (WGS) entry which is preliminary data.</text>
</comment>
<evidence type="ECO:0000259" key="1">
    <source>
        <dbReference type="SMART" id="SM00670"/>
    </source>
</evidence>
<dbReference type="InterPro" id="IPR002716">
    <property type="entry name" value="PIN_dom"/>
</dbReference>
<dbReference type="InterPro" id="IPR041705">
    <property type="entry name" value="PIN_Sll0205"/>
</dbReference>
<dbReference type="EMBL" id="SNRX01000015">
    <property type="protein sequence ID" value="KAA6301699.1"/>
    <property type="molecule type" value="Genomic_DNA"/>
</dbReference>
<organism evidence="2 3">
    <name type="scientific">Candidatus Ordinivivax streblomastigis</name>
    <dbReference type="NCBI Taxonomy" id="2540710"/>
    <lineage>
        <taxon>Bacteria</taxon>
        <taxon>Pseudomonadati</taxon>
        <taxon>Bacteroidota</taxon>
        <taxon>Bacteroidia</taxon>
        <taxon>Bacteroidales</taxon>
        <taxon>Candidatus Ordinivivax</taxon>
    </lineage>
</organism>
<name>A0A5M8NZV4_9BACT</name>
<gene>
    <name evidence="2" type="ORF">EZS26_002164</name>
</gene>
<dbReference type="SMART" id="SM00670">
    <property type="entry name" value="PINc"/>
    <property type="match status" value="1"/>
</dbReference>
<dbReference type="SUPFAM" id="SSF88723">
    <property type="entry name" value="PIN domain-like"/>
    <property type="match status" value="1"/>
</dbReference>
<dbReference type="InterPro" id="IPR052919">
    <property type="entry name" value="TA_system_RNase"/>
</dbReference>
<dbReference type="CDD" id="cd09872">
    <property type="entry name" value="PIN_Sll0205-like"/>
    <property type="match status" value="1"/>
</dbReference>
<dbReference type="AlphaFoldDB" id="A0A5M8NZV4"/>
<evidence type="ECO:0000313" key="3">
    <source>
        <dbReference type="Proteomes" id="UP000324575"/>
    </source>
</evidence>
<dbReference type="Proteomes" id="UP000324575">
    <property type="component" value="Unassembled WGS sequence"/>
</dbReference>